<dbReference type="AlphaFoldDB" id="X0YGN5"/>
<accession>X0YGN5</accession>
<organism evidence="1">
    <name type="scientific">marine sediment metagenome</name>
    <dbReference type="NCBI Taxonomy" id="412755"/>
    <lineage>
        <taxon>unclassified sequences</taxon>
        <taxon>metagenomes</taxon>
        <taxon>ecological metagenomes</taxon>
    </lineage>
</organism>
<gene>
    <name evidence="1" type="ORF">S01H4_13402</name>
</gene>
<name>X0YGN5_9ZZZZ</name>
<protein>
    <submittedName>
        <fullName evidence="1">Uncharacterized protein</fullName>
    </submittedName>
</protein>
<dbReference type="EMBL" id="BART01005907">
    <property type="protein sequence ID" value="GAG55050.1"/>
    <property type="molecule type" value="Genomic_DNA"/>
</dbReference>
<feature type="non-terminal residue" evidence="1">
    <location>
        <position position="1"/>
    </location>
</feature>
<comment type="caution">
    <text evidence="1">The sequence shown here is derived from an EMBL/GenBank/DDBJ whole genome shotgun (WGS) entry which is preliminary data.</text>
</comment>
<reference evidence="1" key="1">
    <citation type="journal article" date="2014" name="Front. Microbiol.">
        <title>High frequency of phylogenetically diverse reductive dehalogenase-homologous genes in deep subseafloor sedimentary metagenomes.</title>
        <authorList>
            <person name="Kawai M."/>
            <person name="Futagami T."/>
            <person name="Toyoda A."/>
            <person name="Takaki Y."/>
            <person name="Nishi S."/>
            <person name="Hori S."/>
            <person name="Arai W."/>
            <person name="Tsubouchi T."/>
            <person name="Morono Y."/>
            <person name="Uchiyama I."/>
            <person name="Ito T."/>
            <person name="Fujiyama A."/>
            <person name="Inagaki F."/>
            <person name="Takami H."/>
        </authorList>
    </citation>
    <scope>NUCLEOTIDE SEQUENCE</scope>
    <source>
        <strain evidence="1">Expedition CK06-06</strain>
    </source>
</reference>
<evidence type="ECO:0000313" key="1">
    <source>
        <dbReference type="EMBL" id="GAG55050.1"/>
    </source>
</evidence>
<sequence length="324" mass="37536">QRFLKTDCDFLMMVDDDVVPMFNIAEMVFWDVDIVGSPTRRRKERRLEWVAYSKNPSGEGYYSVDLDKVDPNVDLLKVDAIGTGCILIKRKVLETVKAPFVDIFDENGVRIRGMDLNFCVKAKEAGFKVFVSPKRISEHFRDMGLVTMDAQFISHAQEEPMIKYGMIWDQIVEQDWDFIKDIIQKEKVKTVLEFGTDLSTLLLSEIASVDSFETDPEKSKRIKEKITNGRDVNFLHWDGKLLELPKEKYDLAFIDGPGGVARHGEGKEIAMQTAARCSDRIIVHFAGRIYETMLQEKYLQDDFSLISRNAWHQMKCHYWRRKSA</sequence>
<dbReference type="Gene3D" id="3.40.50.150">
    <property type="entry name" value="Vaccinia Virus protein VP39"/>
    <property type="match status" value="1"/>
</dbReference>
<dbReference type="InterPro" id="IPR029063">
    <property type="entry name" value="SAM-dependent_MTases_sf"/>
</dbReference>
<proteinExistence type="predicted"/>
<dbReference type="SUPFAM" id="SSF53448">
    <property type="entry name" value="Nucleotide-diphospho-sugar transferases"/>
    <property type="match status" value="1"/>
</dbReference>
<dbReference type="Gene3D" id="3.90.550.40">
    <property type="match status" value="1"/>
</dbReference>
<dbReference type="SUPFAM" id="SSF53335">
    <property type="entry name" value="S-adenosyl-L-methionine-dependent methyltransferases"/>
    <property type="match status" value="1"/>
</dbReference>
<dbReference type="InterPro" id="IPR029044">
    <property type="entry name" value="Nucleotide-diphossugar_trans"/>
</dbReference>